<keyword evidence="2" id="KW-1185">Reference proteome</keyword>
<evidence type="ECO:0000313" key="1">
    <source>
        <dbReference type="EMBL" id="VVD32259.1"/>
    </source>
</evidence>
<protein>
    <submittedName>
        <fullName evidence="1">Uncharacterized protein</fullName>
    </submittedName>
</protein>
<gene>
    <name evidence="1" type="ORF">PDMSB3_0961</name>
</gene>
<dbReference type="AlphaFoldDB" id="A0A5Q4ZBI1"/>
<evidence type="ECO:0000313" key="2">
    <source>
        <dbReference type="Proteomes" id="UP000325811"/>
    </source>
</evidence>
<name>A0A5Q4ZBI1_9BURK</name>
<sequence length="68" mass="7534">MKEVGVWASRVSVNHPGAVGAVPVAPIISSDESDADRCRFEQRVTAPQSHCLKKARTRATNYQDRVFH</sequence>
<dbReference type="KEGG" id="pdio:PDMSB3_0961.1"/>
<organism evidence="1 2">
    <name type="scientific">Paraburkholderia dioscoreae</name>
    <dbReference type="NCBI Taxonomy" id="2604047"/>
    <lineage>
        <taxon>Bacteria</taxon>
        <taxon>Pseudomonadati</taxon>
        <taxon>Pseudomonadota</taxon>
        <taxon>Betaproteobacteria</taxon>
        <taxon>Burkholderiales</taxon>
        <taxon>Burkholderiaceae</taxon>
        <taxon>Paraburkholderia</taxon>
    </lineage>
</organism>
<accession>A0A5Q4ZBI1</accession>
<reference evidence="1 2" key="1">
    <citation type="submission" date="2019-08" db="EMBL/GenBank/DDBJ databases">
        <authorList>
            <person name="Herpell B J."/>
        </authorList>
    </citation>
    <scope>NUCLEOTIDE SEQUENCE [LARGE SCALE GENOMIC DNA]</scope>
    <source>
        <strain evidence="2">Msb3</strain>
    </source>
</reference>
<proteinExistence type="predicted"/>
<dbReference type="EMBL" id="LR699554">
    <property type="protein sequence ID" value="VVD32259.1"/>
    <property type="molecule type" value="Genomic_DNA"/>
</dbReference>
<dbReference type="Proteomes" id="UP000325811">
    <property type="component" value="Chromosome II"/>
</dbReference>